<proteinExistence type="predicted"/>
<comment type="caution">
    <text evidence="1">The sequence shown here is derived from an EMBL/GenBank/DDBJ whole genome shotgun (WGS) entry which is preliminary data.</text>
</comment>
<reference evidence="2" key="1">
    <citation type="journal article" date="2019" name="Int. J. Syst. Evol. Microbiol.">
        <title>The Global Catalogue of Microorganisms (GCM) 10K type strain sequencing project: providing services to taxonomists for standard genome sequencing and annotation.</title>
        <authorList>
            <consortium name="The Broad Institute Genomics Platform"/>
            <consortium name="The Broad Institute Genome Sequencing Center for Infectious Disease"/>
            <person name="Wu L."/>
            <person name="Ma J."/>
        </authorList>
    </citation>
    <scope>NUCLEOTIDE SEQUENCE [LARGE SCALE GENOMIC DNA]</scope>
    <source>
        <strain evidence="2">JCM 16923</strain>
    </source>
</reference>
<keyword evidence="2" id="KW-1185">Reference proteome</keyword>
<gene>
    <name evidence="1" type="ORF">GCM10022231_25690</name>
</gene>
<organism evidence="1 2">
    <name type="scientific">Gordonia caeni</name>
    <dbReference type="NCBI Taxonomy" id="1007097"/>
    <lineage>
        <taxon>Bacteria</taxon>
        <taxon>Bacillati</taxon>
        <taxon>Actinomycetota</taxon>
        <taxon>Actinomycetes</taxon>
        <taxon>Mycobacteriales</taxon>
        <taxon>Gordoniaceae</taxon>
        <taxon>Gordonia</taxon>
    </lineage>
</organism>
<evidence type="ECO:0000313" key="2">
    <source>
        <dbReference type="Proteomes" id="UP001418444"/>
    </source>
</evidence>
<evidence type="ECO:0000313" key="1">
    <source>
        <dbReference type="EMBL" id="GAA3964086.1"/>
    </source>
</evidence>
<dbReference type="EMBL" id="BAAAZW010000007">
    <property type="protein sequence ID" value="GAA3964086.1"/>
    <property type="molecule type" value="Genomic_DNA"/>
</dbReference>
<dbReference type="Proteomes" id="UP001418444">
    <property type="component" value="Unassembled WGS sequence"/>
</dbReference>
<sequence>MSDDLERLQRWVDSGAHVRVVGRRGDRLTVSMLTCDGGEEMDRVVSADPRLAEWCAENASPAEGG</sequence>
<name>A0ABP7PEZ9_9ACTN</name>
<protein>
    <submittedName>
        <fullName evidence="1">Uncharacterized protein</fullName>
    </submittedName>
</protein>
<accession>A0ABP7PEZ9</accession>
<dbReference type="RefSeq" id="WP_344784353.1">
    <property type="nucleotide sequence ID" value="NZ_BAAAZW010000007.1"/>
</dbReference>